<evidence type="ECO:0000256" key="1">
    <source>
        <dbReference type="ARBA" id="ARBA00022737"/>
    </source>
</evidence>
<dbReference type="Gene3D" id="1.25.40.10">
    <property type="entry name" value="Tetratricopeptide repeat domain"/>
    <property type="match status" value="3"/>
</dbReference>
<keyword evidence="1" id="KW-0677">Repeat</keyword>
<name>A0A565AVT6_9BRAS</name>
<evidence type="ECO:0000313" key="4">
    <source>
        <dbReference type="Proteomes" id="UP000489600"/>
    </source>
</evidence>
<organism evidence="3 4">
    <name type="scientific">Arabis nemorensis</name>
    <dbReference type="NCBI Taxonomy" id="586526"/>
    <lineage>
        <taxon>Eukaryota</taxon>
        <taxon>Viridiplantae</taxon>
        <taxon>Streptophyta</taxon>
        <taxon>Embryophyta</taxon>
        <taxon>Tracheophyta</taxon>
        <taxon>Spermatophyta</taxon>
        <taxon>Magnoliopsida</taxon>
        <taxon>eudicotyledons</taxon>
        <taxon>Gunneridae</taxon>
        <taxon>Pentapetalae</taxon>
        <taxon>rosids</taxon>
        <taxon>malvids</taxon>
        <taxon>Brassicales</taxon>
        <taxon>Brassicaceae</taxon>
        <taxon>Arabideae</taxon>
        <taxon>Arabis</taxon>
    </lineage>
</organism>
<dbReference type="PROSITE" id="PS51375">
    <property type="entry name" value="PPR"/>
    <property type="match status" value="1"/>
</dbReference>
<dbReference type="SUPFAM" id="SSF48452">
    <property type="entry name" value="TPR-like"/>
    <property type="match status" value="1"/>
</dbReference>
<dbReference type="InterPro" id="IPR002885">
    <property type="entry name" value="PPR_rpt"/>
</dbReference>
<feature type="repeat" description="PPR" evidence="2">
    <location>
        <begin position="338"/>
        <end position="372"/>
    </location>
</feature>
<comment type="caution">
    <text evidence="3">The sequence shown here is derived from an EMBL/GenBank/DDBJ whole genome shotgun (WGS) entry which is preliminary data.</text>
</comment>
<gene>
    <name evidence="3" type="ORF">ANE_LOCUS3917</name>
</gene>
<accession>A0A565AVT6</accession>
<protein>
    <recommendedName>
        <fullName evidence="5">Pentacotripeptide-repeat region of PRORP domain-containing protein</fullName>
    </recommendedName>
</protein>
<reference evidence="3" key="1">
    <citation type="submission" date="2019-07" db="EMBL/GenBank/DDBJ databases">
        <authorList>
            <person name="Dittberner H."/>
        </authorList>
    </citation>
    <scope>NUCLEOTIDE SEQUENCE [LARGE SCALE GENOMIC DNA]</scope>
</reference>
<dbReference type="EMBL" id="CABITT030000002">
    <property type="protein sequence ID" value="VVA93472.1"/>
    <property type="molecule type" value="Genomic_DNA"/>
</dbReference>
<evidence type="ECO:0000313" key="3">
    <source>
        <dbReference type="EMBL" id="VVA93472.1"/>
    </source>
</evidence>
<dbReference type="NCBIfam" id="TIGR00756">
    <property type="entry name" value="PPR"/>
    <property type="match status" value="1"/>
</dbReference>
<sequence length="379" mass="43276">MSNADRRPQQLCWTVGLLINLRDLDTAAEYARLAYSKIYCHDTLSTCDIIIGAMCEAKRYRDALDLYHHFFNESSKVMSATCRSSNHIIRALCDLGRVDDALALLSAVSPNGINYGNVTKVLVHAGRFEEALCLLRKHPVPLACTNLIRGFLNLGNLDMANQLLEEFESKGFHADRPWEYKSESGVVRVAFIEHWFKQGKHEEAMRCYQSLLGNDRYQVFGDTGHALLQLLLSYGKKTEAWDLFHRMLDVHSETIDVMVRERFKVNSETIDMMVGECFKEGRFKEGIETFYKVKAKDKYLNLLDHRNVILRCCEHGMLPEAECFFAELSSDRSLSAIDVDTHRAMMDAYVKAGRVEDALQTANNMVDAYLSSLALWMQI</sequence>
<dbReference type="InterPro" id="IPR011990">
    <property type="entry name" value="TPR-like_helical_dom_sf"/>
</dbReference>
<evidence type="ECO:0008006" key="5">
    <source>
        <dbReference type="Google" id="ProtNLM"/>
    </source>
</evidence>
<proteinExistence type="predicted"/>
<dbReference type="PANTHER" id="PTHR47937">
    <property type="entry name" value="PLASTID TRANSCRIPTIONALLY ACTIVE CHROMOSOME 2-LIKE PROTEIN"/>
    <property type="match status" value="1"/>
</dbReference>
<dbReference type="Proteomes" id="UP000489600">
    <property type="component" value="Unassembled WGS sequence"/>
</dbReference>
<dbReference type="OrthoDB" id="1109433at2759"/>
<evidence type="ECO:0000256" key="2">
    <source>
        <dbReference type="PROSITE-ProRule" id="PRU00708"/>
    </source>
</evidence>
<dbReference type="PANTHER" id="PTHR47937:SF7">
    <property type="entry name" value="EXPORTIN-2 CENTRAL DOMAIN-CONTAINING PROTEIN"/>
    <property type="match status" value="1"/>
</dbReference>
<dbReference type="Pfam" id="PF01535">
    <property type="entry name" value="PPR"/>
    <property type="match status" value="3"/>
</dbReference>
<keyword evidence="4" id="KW-1185">Reference proteome</keyword>
<dbReference type="InterPro" id="IPR052308">
    <property type="entry name" value="PPR_domain-containing"/>
</dbReference>
<dbReference type="AlphaFoldDB" id="A0A565AVT6"/>